<dbReference type="Gene3D" id="3.40.50.1220">
    <property type="entry name" value="TPP-binding domain"/>
    <property type="match status" value="1"/>
</dbReference>
<sequence>DVLNAGRKVAILVGQGAAGAEAEVVQTAELLGAGVAKALLGRQVVPDDLPFVTGPIGLLGSKTSDEMMMNCDTLLMVGTSFPYAEWLPDEGAARAVEIDIDGRMIGIRYPVEAHLVGDARETLRALNPLLERKEDRSWRERIEADVRQWWDILDRQSHQRFDALNPQLVAWELSPRLPDEAIVTADSGSSTTWWARHLRLREGMLASLSGTLATMGPGT</sequence>
<evidence type="ECO:0000313" key="2">
    <source>
        <dbReference type="EMBL" id="MFD0853057.1"/>
    </source>
</evidence>
<dbReference type="PANTHER" id="PTHR42981">
    <property type="entry name" value="PYRUVATE DEHYDROGENASE [UBIQUINONE]"/>
    <property type="match status" value="1"/>
</dbReference>
<dbReference type="InterPro" id="IPR012000">
    <property type="entry name" value="Thiamin_PyroP_enz_cen_dom"/>
</dbReference>
<comment type="caution">
    <text evidence="2">The sequence shown here is derived from an EMBL/GenBank/DDBJ whole genome shotgun (WGS) entry which is preliminary data.</text>
</comment>
<dbReference type="EMBL" id="JBHTIR010001849">
    <property type="protein sequence ID" value="MFD0853057.1"/>
    <property type="molecule type" value="Genomic_DNA"/>
</dbReference>
<dbReference type="InterPro" id="IPR029061">
    <property type="entry name" value="THDP-binding"/>
</dbReference>
<dbReference type="SUPFAM" id="SSF52518">
    <property type="entry name" value="Thiamin diphosphate-binding fold (THDP-binding)"/>
    <property type="match status" value="1"/>
</dbReference>
<dbReference type="InterPro" id="IPR029035">
    <property type="entry name" value="DHS-like_NAD/FAD-binding_dom"/>
</dbReference>
<name>A0ABW3CH18_9ACTN</name>
<proteinExistence type="predicted"/>
<accession>A0ABW3CH18</accession>
<dbReference type="PANTHER" id="PTHR42981:SF2">
    <property type="entry name" value="PYRUVATE DEHYDROGENASE [UBIQUINONE]"/>
    <property type="match status" value="1"/>
</dbReference>
<evidence type="ECO:0000313" key="3">
    <source>
        <dbReference type="Proteomes" id="UP001597083"/>
    </source>
</evidence>
<dbReference type="SUPFAM" id="SSF52467">
    <property type="entry name" value="DHS-like NAD/FAD-binding domain"/>
    <property type="match status" value="1"/>
</dbReference>
<dbReference type="Gene3D" id="3.40.50.970">
    <property type="match status" value="1"/>
</dbReference>
<feature type="non-terminal residue" evidence="2">
    <location>
        <position position="1"/>
    </location>
</feature>
<dbReference type="Proteomes" id="UP001597083">
    <property type="component" value="Unassembled WGS sequence"/>
</dbReference>
<dbReference type="Pfam" id="PF00205">
    <property type="entry name" value="TPP_enzyme_M"/>
    <property type="match status" value="1"/>
</dbReference>
<feature type="non-terminal residue" evidence="2">
    <location>
        <position position="219"/>
    </location>
</feature>
<evidence type="ECO:0000259" key="1">
    <source>
        <dbReference type="Pfam" id="PF00205"/>
    </source>
</evidence>
<organism evidence="2 3">
    <name type="scientific">Actinomadura adrarensis</name>
    <dbReference type="NCBI Taxonomy" id="1819600"/>
    <lineage>
        <taxon>Bacteria</taxon>
        <taxon>Bacillati</taxon>
        <taxon>Actinomycetota</taxon>
        <taxon>Actinomycetes</taxon>
        <taxon>Streptosporangiales</taxon>
        <taxon>Thermomonosporaceae</taxon>
        <taxon>Actinomadura</taxon>
    </lineage>
</organism>
<reference evidence="3" key="1">
    <citation type="journal article" date="2019" name="Int. J. Syst. Evol. Microbiol.">
        <title>The Global Catalogue of Microorganisms (GCM) 10K type strain sequencing project: providing services to taxonomists for standard genome sequencing and annotation.</title>
        <authorList>
            <consortium name="The Broad Institute Genomics Platform"/>
            <consortium name="The Broad Institute Genome Sequencing Center for Infectious Disease"/>
            <person name="Wu L."/>
            <person name="Ma J."/>
        </authorList>
    </citation>
    <scope>NUCLEOTIDE SEQUENCE [LARGE SCALE GENOMIC DNA]</scope>
    <source>
        <strain evidence="3">JCM 31696</strain>
    </source>
</reference>
<feature type="domain" description="Thiamine pyrophosphate enzyme central" evidence="1">
    <location>
        <begin position="2"/>
        <end position="126"/>
    </location>
</feature>
<protein>
    <submittedName>
        <fullName evidence="2">Thiamine pyrophosphate-requiring protein</fullName>
    </submittedName>
</protein>
<dbReference type="InterPro" id="IPR047211">
    <property type="entry name" value="POXB-like"/>
</dbReference>
<keyword evidence="3" id="KW-1185">Reference proteome</keyword>
<gene>
    <name evidence="2" type="ORF">ACFQ07_12530</name>
</gene>